<evidence type="ECO:0000256" key="1">
    <source>
        <dbReference type="ARBA" id="ARBA00007806"/>
    </source>
</evidence>
<evidence type="ECO:0000256" key="2">
    <source>
        <dbReference type="RuleBase" id="RU361185"/>
    </source>
</evidence>
<dbReference type="PANTHER" id="PTHR43863:SF2">
    <property type="entry name" value="MALTASE-GLUCOAMYLASE"/>
    <property type="match status" value="1"/>
</dbReference>
<dbReference type="Pfam" id="PF21365">
    <property type="entry name" value="Glyco_hydro_31_3rd"/>
    <property type="match status" value="1"/>
</dbReference>
<protein>
    <recommendedName>
        <fullName evidence="7">Glycoside hydrolase family 31 N-terminal domain-containing protein</fullName>
    </recommendedName>
</protein>
<dbReference type="InterPro" id="IPR011013">
    <property type="entry name" value="Gal_mutarotase_sf_dom"/>
</dbReference>
<dbReference type="GO" id="GO:0004553">
    <property type="term" value="F:hydrolase activity, hydrolyzing O-glycosyl compounds"/>
    <property type="evidence" value="ECO:0007669"/>
    <property type="project" value="InterPro"/>
</dbReference>
<name>A0A290QHN7_9BACT</name>
<dbReference type="InterPro" id="IPR000322">
    <property type="entry name" value="Glyco_hydro_31_TIM"/>
</dbReference>
<dbReference type="SUPFAM" id="SSF51011">
    <property type="entry name" value="Glycosyl hydrolase domain"/>
    <property type="match status" value="1"/>
</dbReference>
<dbReference type="KEGG" id="vbh:CMV30_18710"/>
<dbReference type="SUPFAM" id="SSF74650">
    <property type="entry name" value="Galactose mutarotase-like"/>
    <property type="match status" value="1"/>
</dbReference>
<dbReference type="Gene3D" id="2.60.40.1760">
    <property type="entry name" value="glycosyl hydrolase (family 31)"/>
    <property type="match status" value="1"/>
</dbReference>
<dbReference type="GO" id="GO:0005975">
    <property type="term" value="P:carbohydrate metabolic process"/>
    <property type="evidence" value="ECO:0007669"/>
    <property type="project" value="InterPro"/>
</dbReference>
<proteinExistence type="inferred from homology"/>
<dbReference type="CDD" id="cd14752">
    <property type="entry name" value="GH31_N"/>
    <property type="match status" value="1"/>
</dbReference>
<dbReference type="Gene3D" id="3.20.20.80">
    <property type="entry name" value="Glycosidases"/>
    <property type="match status" value="1"/>
</dbReference>
<dbReference type="Gene3D" id="2.60.40.1180">
    <property type="entry name" value="Golgi alpha-mannosidase II"/>
    <property type="match status" value="2"/>
</dbReference>
<dbReference type="InterPro" id="IPR051816">
    <property type="entry name" value="Glycosyl_Hydrolase_31"/>
</dbReference>
<dbReference type="SUPFAM" id="SSF51445">
    <property type="entry name" value="(Trans)glycosidases"/>
    <property type="match status" value="1"/>
</dbReference>
<dbReference type="Proteomes" id="UP000217265">
    <property type="component" value="Chromosome"/>
</dbReference>
<dbReference type="GO" id="GO:0030246">
    <property type="term" value="F:carbohydrate binding"/>
    <property type="evidence" value="ECO:0007669"/>
    <property type="project" value="InterPro"/>
</dbReference>
<organism evidence="5 6">
    <name type="scientific">Nibricoccus aquaticus</name>
    <dbReference type="NCBI Taxonomy" id="2576891"/>
    <lineage>
        <taxon>Bacteria</taxon>
        <taxon>Pseudomonadati</taxon>
        <taxon>Verrucomicrobiota</taxon>
        <taxon>Opitutia</taxon>
        <taxon>Opitutales</taxon>
        <taxon>Opitutaceae</taxon>
        <taxon>Nibricoccus</taxon>
    </lineage>
</organism>
<dbReference type="InterPro" id="IPR017853">
    <property type="entry name" value="GH"/>
</dbReference>
<dbReference type="EMBL" id="CP023344">
    <property type="protein sequence ID" value="ATC65816.1"/>
    <property type="molecule type" value="Genomic_DNA"/>
</dbReference>
<feature type="domain" description="Glycoside hydrolase family 31 TIM barrel" evidence="3">
    <location>
        <begin position="297"/>
        <end position="590"/>
    </location>
</feature>
<keyword evidence="2" id="KW-0378">Hydrolase</keyword>
<dbReference type="Pfam" id="PF01055">
    <property type="entry name" value="Glyco_hydro_31_2nd"/>
    <property type="match status" value="1"/>
</dbReference>
<evidence type="ECO:0008006" key="7">
    <source>
        <dbReference type="Google" id="ProtNLM"/>
    </source>
</evidence>
<dbReference type="InterPro" id="IPR048395">
    <property type="entry name" value="Glyco_hydro_31_C"/>
</dbReference>
<sequence>MVRDRPAALIRPFRIVVFMNKAFVFFLRLTVLSVCWLQPMLAAPVSSNSWLRETPDSFSFHNEEAVLVLERQALGIRLQDAAGKTYFSQSDRPAFLIDGKWVSLAGLQSASLDGDSVRLQFKLSSGADARGEVRKFGKNGFRIILAPENRGATAVRGGNMLGTVEEIYGFGEMWNGRVAQRGQSFDLWDKGGTPDECAYMPYYVSTANYAFFLNYGGSVRFDVGQKSSDRISYEAPTGELDITLVRGESIASTVKNFLSVIGLPARPPRWSFKPWFWLMSDPDQPSANIDTLRGHHSVDMVKKLHAMNIPVGVTWFEPPWQDARSSFIPNPAFSPDFKALNKELEDLGVRALAWTVPYTTKNSRNWQEAVDRRLMVQRNAPAETGDVKISTSGELVGRYYNMIDLYNPEAFAWWQAQIDRSLETGIRGFKLDAGQDLEADALLHGGRIGRDVHNSYATEYSRVFFESLTKKYGDDFLMIPRAAWMGSSAYTNFKWPGDLSGSFANNGLPSSVYSTLSLAFSGFPFVSTDIGGFEDRPAPEHVWLRWAQFGAMLPGMQTLHMPWWYSKEASDHFRYLSWLHTDLIPLWMTLANEAAATGAPVCRPLVWSNQKDIDTWRVDDQFTVGTSLLVAPMLNANPERSIYLPEGLWYDFWDETQTTQGPARVTWFKGWNARTKFPLYIKEGAIIPMEISNAESGFGSAESAGFVTLAMWPMVRGSSEFVLHDTEAPVRISAAWNASDELTVSWSATKRNHLLRMHLNTKKAPAGVTAGGQSLKAQSSLQAFRAGGEGWFFDAPTQKLWVKKLNDGREASVRIVLN</sequence>
<feature type="domain" description="Glycosyl hydrolase family 31 C-terminal" evidence="4">
    <location>
        <begin position="598"/>
        <end position="687"/>
    </location>
</feature>
<gene>
    <name evidence="5" type="ORF">CMV30_18710</name>
</gene>
<dbReference type="OrthoDB" id="176168at2"/>
<comment type="similarity">
    <text evidence="1 2">Belongs to the glycosyl hydrolase 31 family.</text>
</comment>
<accession>A0A290QHN7</accession>
<dbReference type="PANTHER" id="PTHR43863">
    <property type="entry name" value="HYDROLASE, PUTATIVE (AFU_ORTHOLOGUE AFUA_1G03140)-RELATED"/>
    <property type="match status" value="1"/>
</dbReference>
<evidence type="ECO:0000259" key="3">
    <source>
        <dbReference type="Pfam" id="PF01055"/>
    </source>
</evidence>
<dbReference type="InterPro" id="IPR013780">
    <property type="entry name" value="Glyco_hydro_b"/>
</dbReference>
<evidence type="ECO:0000313" key="6">
    <source>
        <dbReference type="Proteomes" id="UP000217265"/>
    </source>
</evidence>
<keyword evidence="2" id="KW-0326">Glycosidase</keyword>
<reference evidence="5 6" key="1">
    <citation type="submission" date="2017-09" db="EMBL/GenBank/DDBJ databases">
        <title>Complete genome sequence of Verrucomicrobial strain HZ-65, isolated from freshwater.</title>
        <authorList>
            <person name="Choi A."/>
        </authorList>
    </citation>
    <scope>NUCLEOTIDE SEQUENCE [LARGE SCALE GENOMIC DNA]</scope>
    <source>
        <strain evidence="5 6">HZ-65</strain>
    </source>
</reference>
<evidence type="ECO:0000259" key="4">
    <source>
        <dbReference type="Pfam" id="PF21365"/>
    </source>
</evidence>
<dbReference type="AlphaFoldDB" id="A0A290QHN7"/>
<evidence type="ECO:0000313" key="5">
    <source>
        <dbReference type="EMBL" id="ATC65816.1"/>
    </source>
</evidence>
<keyword evidence="6" id="KW-1185">Reference proteome</keyword>